<evidence type="ECO:0000259" key="2">
    <source>
        <dbReference type="Pfam" id="PF13731"/>
    </source>
</evidence>
<feature type="domain" description="WxL" evidence="2">
    <location>
        <begin position="37"/>
        <end position="275"/>
    </location>
</feature>
<keyword evidence="4" id="KW-1185">Reference proteome</keyword>
<dbReference type="Proteomes" id="UP000287239">
    <property type="component" value="Unassembled WGS sequence"/>
</dbReference>
<keyword evidence="1" id="KW-0732">Signal</keyword>
<feature type="chain" id="PRO_5019407450" description="WxL domain-containing protein" evidence="1">
    <location>
        <begin position="27"/>
        <end position="288"/>
    </location>
</feature>
<proteinExistence type="predicted"/>
<evidence type="ECO:0000256" key="1">
    <source>
        <dbReference type="SAM" id="SignalP"/>
    </source>
</evidence>
<protein>
    <recommendedName>
        <fullName evidence="2">WxL domain-containing protein</fullName>
    </recommendedName>
</protein>
<name>A0A429ZSL0_9ENTE</name>
<organism evidence="3 4">
    <name type="scientific">Vagococcus salmoninarum</name>
    <dbReference type="NCBI Taxonomy" id="2739"/>
    <lineage>
        <taxon>Bacteria</taxon>
        <taxon>Bacillati</taxon>
        <taxon>Bacillota</taxon>
        <taxon>Bacilli</taxon>
        <taxon>Lactobacillales</taxon>
        <taxon>Enterococcaceae</taxon>
        <taxon>Vagococcus</taxon>
    </lineage>
</organism>
<evidence type="ECO:0000313" key="3">
    <source>
        <dbReference type="EMBL" id="RST96618.1"/>
    </source>
</evidence>
<dbReference type="GeneID" id="98567748"/>
<dbReference type="RefSeq" id="WP_126778899.1">
    <property type="nucleotide sequence ID" value="NZ_CAUQJP010000059.1"/>
</dbReference>
<dbReference type="Pfam" id="PF13731">
    <property type="entry name" value="WxL"/>
    <property type="match status" value="1"/>
</dbReference>
<accession>A0A429ZSL0</accession>
<comment type="caution">
    <text evidence="3">The sequence shown here is derived from an EMBL/GenBank/DDBJ whole genome shotgun (WGS) entry which is preliminary data.</text>
</comment>
<feature type="signal peptide" evidence="1">
    <location>
        <begin position="1"/>
        <end position="26"/>
    </location>
</feature>
<dbReference type="InterPro" id="IPR027994">
    <property type="entry name" value="WxL_dom"/>
</dbReference>
<evidence type="ECO:0000313" key="4">
    <source>
        <dbReference type="Proteomes" id="UP000287239"/>
    </source>
</evidence>
<dbReference type="OrthoDB" id="2339326at2"/>
<reference evidence="3 4" key="1">
    <citation type="submission" date="2017-05" db="EMBL/GenBank/DDBJ databases">
        <title>Vagococcus spp. assemblies.</title>
        <authorList>
            <person name="Gulvik C.A."/>
        </authorList>
    </citation>
    <scope>NUCLEOTIDE SEQUENCE [LARGE SCALE GENOMIC DNA]</scope>
    <source>
        <strain evidence="3 4">NCFB 2777</strain>
    </source>
</reference>
<dbReference type="EMBL" id="NGJU01000006">
    <property type="protein sequence ID" value="RST96618.1"/>
    <property type="molecule type" value="Genomic_DNA"/>
</dbReference>
<sequence length="288" mass="30519">MKNMKFAALSTLLVSTVLLGSSVAFAAKDGATADNPATRDTKAVVTFLENTDPVDPVDPIDPEIPVDPIDPVDPEVPVEPGTGGPLSLDYASSLNFGKHKISTKNEVYYANSQKVTDKETGATTEKPLYAQLTDKRAKNDLMGWTLSVTQNGQFKTAAGDILTGAEIAFAQAEAVTVAGNEKNAPSEVISDQKLTPGTDHKLMFAAKGEGSGTWVYRLGNESSIKMKTEETVNEAGEVVSTEVSKDEAVTLSVPGSTTKVKDEVYQTTLTWKLSTVASDDEGEEPGGK</sequence>
<gene>
    <name evidence="3" type="ORF">CBF35_05140</name>
</gene>
<dbReference type="AlphaFoldDB" id="A0A429ZSL0"/>